<dbReference type="PANTHER" id="PTHR15263:SF1">
    <property type="entry name" value="NF-KAPPA-B INHIBITOR-LIKE PROTEIN 1"/>
    <property type="match status" value="1"/>
</dbReference>
<feature type="region of interest" description="Disordered" evidence="6">
    <location>
        <begin position="195"/>
        <end position="222"/>
    </location>
</feature>
<dbReference type="InterPro" id="IPR038753">
    <property type="entry name" value="NFKBIL1"/>
</dbReference>
<evidence type="ECO:0008006" key="9">
    <source>
        <dbReference type="Google" id="ProtNLM"/>
    </source>
</evidence>
<dbReference type="Proteomes" id="UP000291422">
    <property type="component" value="Unassembled WGS sequence"/>
</dbReference>
<dbReference type="GO" id="GO:0005634">
    <property type="term" value="C:nucleus"/>
    <property type="evidence" value="ECO:0007669"/>
    <property type="project" value="UniProtKB-SubCell"/>
</dbReference>
<evidence type="ECO:0000256" key="1">
    <source>
        <dbReference type="ARBA" id="ARBA00004123"/>
    </source>
</evidence>
<feature type="compositionally biased region" description="Basic residues" evidence="6">
    <location>
        <begin position="18"/>
        <end position="37"/>
    </location>
</feature>
<name>A0A4Q4NTS5_ALTAL</name>
<feature type="region of interest" description="Disordered" evidence="6">
    <location>
        <begin position="1"/>
        <end position="124"/>
    </location>
</feature>
<proteinExistence type="predicted"/>
<dbReference type="VEuPathDB" id="FungiDB:CC77DRAFT_29843"/>
<keyword evidence="4" id="KW-0040">ANK repeat</keyword>
<gene>
    <name evidence="7" type="ORF">AA0117_g2312</name>
</gene>
<dbReference type="GO" id="GO:0043124">
    <property type="term" value="P:negative regulation of canonical NF-kappaB signal transduction"/>
    <property type="evidence" value="ECO:0007669"/>
    <property type="project" value="InterPro"/>
</dbReference>
<dbReference type="PANTHER" id="PTHR15263">
    <property type="entry name" value="I-KAPPA-B-LIKE PROTEIN IKBL"/>
    <property type="match status" value="1"/>
</dbReference>
<sequence>MEEQASDATAEDLYTKAKASRFHFKSGSKRRSKRHVREGKDESTDDHTSRRQRSDRNSQERRSYRDSRRKHKHKHRTSHEDRHPTSTRDGAYYDPDYRHRESLFDNLDESGACSPGPGPAPDEAFRESLFDALADDEGAAYWEGVYGQPVHIYPDTKPGPDGKLERMTEEEYADYVRTKMWEKSHQHIVEEREAKERARQQRKAQRCQLDNEVEQEEAERDSIRRRMEESLRRGEERKKAKEAEAAWENYTTKWGGLKNVQRLDGETDTKVRELMPWPVISGKAKHVSKEEIERFLRSAKTWKEDSVALLKAERVRWHPDKMQQRFGQHIDGDTMRQVTAVFQVIDRLWNERRWLECAFTTHTFALPR</sequence>
<reference evidence="8" key="1">
    <citation type="journal article" date="2019" name="bioRxiv">
        <title>Genomics, evolutionary history and diagnostics of the Alternaria alternata species group including apple and Asian pear pathotypes.</title>
        <authorList>
            <person name="Armitage A.D."/>
            <person name="Cockerton H.M."/>
            <person name="Sreenivasaprasad S."/>
            <person name="Woodhall J.W."/>
            <person name="Lane C.R."/>
            <person name="Harrison R.J."/>
            <person name="Clarkson J.P."/>
        </authorList>
    </citation>
    <scope>NUCLEOTIDE SEQUENCE [LARGE SCALE GENOMIC DNA]</scope>
    <source>
        <strain evidence="8">FERA 1177</strain>
    </source>
</reference>
<accession>A0A4Q4NTS5</accession>
<dbReference type="EMBL" id="PDXD01000002">
    <property type="protein sequence ID" value="RYN81910.1"/>
    <property type="molecule type" value="Genomic_DNA"/>
</dbReference>
<evidence type="ECO:0000256" key="2">
    <source>
        <dbReference type="ARBA" id="ARBA00022553"/>
    </source>
</evidence>
<keyword evidence="2" id="KW-0597">Phosphoprotein</keyword>
<comment type="caution">
    <text evidence="7">The sequence shown here is derived from an EMBL/GenBank/DDBJ whole genome shotgun (WGS) entry which is preliminary data.</text>
</comment>
<evidence type="ECO:0000313" key="8">
    <source>
        <dbReference type="Proteomes" id="UP000291422"/>
    </source>
</evidence>
<feature type="compositionally biased region" description="Basic residues" evidence="6">
    <location>
        <begin position="67"/>
        <end position="77"/>
    </location>
</feature>
<protein>
    <recommendedName>
        <fullName evidence="9">NF-kappa-B inhibitor-like protein 1</fullName>
    </recommendedName>
</protein>
<feature type="compositionally biased region" description="Basic and acidic residues" evidence="6">
    <location>
        <begin position="38"/>
        <end position="66"/>
    </location>
</feature>
<keyword evidence="3" id="KW-0677">Repeat</keyword>
<organism evidence="7 8">
    <name type="scientific">Alternaria alternata</name>
    <name type="common">Alternaria rot fungus</name>
    <name type="synonym">Torula alternata</name>
    <dbReference type="NCBI Taxonomy" id="5599"/>
    <lineage>
        <taxon>Eukaryota</taxon>
        <taxon>Fungi</taxon>
        <taxon>Dikarya</taxon>
        <taxon>Ascomycota</taxon>
        <taxon>Pezizomycotina</taxon>
        <taxon>Dothideomycetes</taxon>
        <taxon>Pleosporomycetidae</taxon>
        <taxon>Pleosporales</taxon>
        <taxon>Pleosporineae</taxon>
        <taxon>Pleosporaceae</taxon>
        <taxon>Alternaria</taxon>
        <taxon>Alternaria sect. Alternaria</taxon>
        <taxon>Alternaria alternata complex</taxon>
    </lineage>
</organism>
<keyword evidence="5" id="KW-0539">Nucleus</keyword>
<evidence type="ECO:0000256" key="4">
    <source>
        <dbReference type="ARBA" id="ARBA00023043"/>
    </source>
</evidence>
<evidence type="ECO:0000256" key="6">
    <source>
        <dbReference type="SAM" id="MobiDB-lite"/>
    </source>
</evidence>
<comment type="subcellular location">
    <subcellularLocation>
        <location evidence="1">Nucleus</location>
    </subcellularLocation>
</comment>
<dbReference type="AlphaFoldDB" id="A0A4Q4NTS5"/>
<evidence type="ECO:0000256" key="5">
    <source>
        <dbReference type="ARBA" id="ARBA00023242"/>
    </source>
</evidence>
<evidence type="ECO:0000313" key="7">
    <source>
        <dbReference type="EMBL" id="RYN81910.1"/>
    </source>
</evidence>
<evidence type="ECO:0000256" key="3">
    <source>
        <dbReference type="ARBA" id="ARBA00022737"/>
    </source>
</evidence>